<dbReference type="AlphaFoldDB" id="A0AA94HQA7"/>
<comment type="caution">
    <text evidence="8">The sequence shown here is derived from an EMBL/GenBank/DDBJ whole genome shotgun (WGS) entry which is preliminary data.</text>
</comment>
<keyword evidence="2 6" id="KW-0479">Metal-binding</keyword>
<comment type="catalytic activity">
    <reaction evidence="5 6">
        <text>adenosine(34) in tRNA + H2O + H(+) = inosine(34) in tRNA + NH4(+)</text>
        <dbReference type="Rhea" id="RHEA:43168"/>
        <dbReference type="Rhea" id="RHEA-COMP:10373"/>
        <dbReference type="Rhea" id="RHEA-COMP:10374"/>
        <dbReference type="ChEBI" id="CHEBI:15377"/>
        <dbReference type="ChEBI" id="CHEBI:15378"/>
        <dbReference type="ChEBI" id="CHEBI:28938"/>
        <dbReference type="ChEBI" id="CHEBI:74411"/>
        <dbReference type="ChEBI" id="CHEBI:82852"/>
        <dbReference type="EC" id="3.5.4.33"/>
    </reaction>
</comment>
<feature type="binding site" evidence="6">
    <location>
        <position position="91"/>
    </location>
    <ligand>
        <name>Zn(2+)</name>
        <dbReference type="ChEBI" id="CHEBI:29105"/>
        <note>catalytic</note>
    </ligand>
</feature>
<dbReference type="GO" id="GO:0008270">
    <property type="term" value="F:zinc ion binding"/>
    <property type="evidence" value="ECO:0007669"/>
    <property type="project" value="UniProtKB-UniRule"/>
</dbReference>
<evidence type="ECO:0000256" key="5">
    <source>
        <dbReference type="ARBA" id="ARBA00048045"/>
    </source>
</evidence>
<dbReference type="GO" id="GO:0002100">
    <property type="term" value="P:tRNA wobble adenosine to inosine editing"/>
    <property type="evidence" value="ECO:0007669"/>
    <property type="project" value="UniProtKB-UniRule"/>
</dbReference>
<accession>A0AA94HQA7</accession>
<evidence type="ECO:0000256" key="4">
    <source>
        <dbReference type="ARBA" id="ARBA00022833"/>
    </source>
</evidence>
<dbReference type="CDD" id="cd01285">
    <property type="entry name" value="nucleoside_deaminase"/>
    <property type="match status" value="1"/>
</dbReference>
<sequence length="195" mass="20458">MWRDVPDASFPFPGGSRLRGGGFRAFAPAGPVPAAPPGHTWECLMDRALDRARHAAALGEVPVGAVLVAPDGRVLAEEGNAPVALSDPTAHAEILALRRAGQMLGNYRLGGCVLVVTLEPCAMCAAACIHARLAGLVYGAADDLAGAVVSRAEYFDAQSANHSLWHMGGVRGEECATLLRDFFAVRRERADFSPG</sequence>
<feature type="binding site" evidence="6">
    <location>
        <position position="124"/>
    </location>
    <ligand>
        <name>Zn(2+)</name>
        <dbReference type="ChEBI" id="CHEBI:29105"/>
        <note>catalytic</note>
    </ligand>
</feature>
<feature type="active site" description="Proton donor" evidence="6">
    <location>
        <position position="93"/>
    </location>
</feature>
<keyword evidence="3 6" id="KW-0378">Hydrolase</keyword>
<comment type="subunit">
    <text evidence="6">Homodimer.</text>
</comment>
<feature type="binding site" evidence="6">
    <location>
        <position position="121"/>
    </location>
    <ligand>
        <name>Zn(2+)</name>
        <dbReference type="ChEBI" id="CHEBI:29105"/>
        <note>catalytic</note>
    </ligand>
</feature>
<proteinExistence type="inferred from homology"/>
<dbReference type="HAMAP" id="MF_00972">
    <property type="entry name" value="tRNA_aden_deaminase"/>
    <property type="match status" value="1"/>
</dbReference>
<comment type="function">
    <text evidence="6">Catalyzes the deamination of adenosine to inosine at the wobble position 34 of tRNA(Arg2).</text>
</comment>
<evidence type="ECO:0000313" key="8">
    <source>
        <dbReference type="EMBL" id="SFW12449.1"/>
    </source>
</evidence>
<dbReference type="Pfam" id="PF00383">
    <property type="entry name" value="dCMP_cyt_deam_1"/>
    <property type="match status" value="1"/>
</dbReference>
<keyword evidence="4 6" id="KW-0862">Zinc</keyword>
<reference evidence="9" key="1">
    <citation type="submission" date="2016-11" db="EMBL/GenBank/DDBJ databases">
        <authorList>
            <person name="Jaros S."/>
            <person name="Januszkiewicz K."/>
            <person name="Wedrychowicz H."/>
        </authorList>
    </citation>
    <scope>NUCLEOTIDE SEQUENCE [LARGE SCALE GENOMIC DNA]</scope>
    <source>
        <strain evidence="9">DSM 7057</strain>
    </source>
</reference>
<evidence type="ECO:0000256" key="3">
    <source>
        <dbReference type="ARBA" id="ARBA00022801"/>
    </source>
</evidence>
<evidence type="ECO:0000313" key="9">
    <source>
        <dbReference type="Proteomes" id="UP000182680"/>
    </source>
</evidence>
<dbReference type="InterPro" id="IPR028883">
    <property type="entry name" value="tRNA_aden_deaminase"/>
</dbReference>
<dbReference type="GO" id="GO:0052717">
    <property type="term" value="F:tRNA-specific adenosine-34 deaminase activity"/>
    <property type="evidence" value="ECO:0007669"/>
    <property type="project" value="UniProtKB-UniRule"/>
</dbReference>
<dbReference type="EMBL" id="FPIW01000002">
    <property type="protein sequence ID" value="SFW12449.1"/>
    <property type="molecule type" value="Genomic_DNA"/>
</dbReference>
<name>A0AA94HQA7_DESDE</name>
<feature type="domain" description="CMP/dCMP-type deaminase" evidence="7">
    <location>
        <begin position="39"/>
        <end position="151"/>
    </location>
</feature>
<dbReference type="EC" id="3.5.4.33" evidence="6"/>
<evidence type="ECO:0000256" key="6">
    <source>
        <dbReference type="HAMAP-Rule" id="MF_00972"/>
    </source>
</evidence>
<dbReference type="OMA" id="PCQMCAG"/>
<dbReference type="PANTHER" id="PTHR11079:SF202">
    <property type="entry name" value="TRNA-SPECIFIC ADENOSINE DEAMINASE"/>
    <property type="match status" value="1"/>
</dbReference>
<dbReference type="SUPFAM" id="SSF53927">
    <property type="entry name" value="Cytidine deaminase-like"/>
    <property type="match status" value="1"/>
</dbReference>
<dbReference type="PANTHER" id="PTHR11079">
    <property type="entry name" value="CYTOSINE DEAMINASE FAMILY MEMBER"/>
    <property type="match status" value="1"/>
</dbReference>
<dbReference type="Proteomes" id="UP000182680">
    <property type="component" value="Unassembled WGS sequence"/>
</dbReference>
<evidence type="ECO:0000259" key="7">
    <source>
        <dbReference type="PROSITE" id="PS51747"/>
    </source>
</evidence>
<dbReference type="PROSITE" id="PS51747">
    <property type="entry name" value="CYT_DCMP_DEAMINASES_2"/>
    <property type="match status" value="1"/>
</dbReference>
<organism evidence="8 9">
    <name type="scientific">Desulfovibrio desulfuricans</name>
    <dbReference type="NCBI Taxonomy" id="876"/>
    <lineage>
        <taxon>Bacteria</taxon>
        <taxon>Pseudomonadati</taxon>
        <taxon>Thermodesulfobacteriota</taxon>
        <taxon>Desulfovibrionia</taxon>
        <taxon>Desulfovibrionales</taxon>
        <taxon>Desulfovibrionaceae</taxon>
        <taxon>Desulfovibrio</taxon>
    </lineage>
</organism>
<comment type="similarity">
    <text evidence="6">Belongs to the cytidine and deoxycytidylate deaminase family.</text>
</comment>
<dbReference type="Gene3D" id="3.40.140.10">
    <property type="entry name" value="Cytidine Deaminase, domain 2"/>
    <property type="match status" value="1"/>
</dbReference>
<gene>
    <name evidence="6" type="primary">tadA</name>
    <name evidence="8" type="ORF">SAMN02910291_00092</name>
</gene>
<evidence type="ECO:0000256" key="1">
    <source>
        <dbReference type="ARBA" id="ARBA00022694"/>
    </source>
</evidence>
<dbReference type="NCBIfam" id="NF008113">
    <property type="entry name" value="PRK10860.1"/>
    <property type="match status" value="1"/>
</dbReference>
<keyword evidence="1 6" id="KW-0819">tRNA processing</keyword>
<evidence type="ECO:0000256" key="2">
    <source>
        <dbReference type="ARBA" id="ARBA00022723"/>
    </source>
</evidence>
<dbReference type="InterPro" id="IPR002125">
    <property type="entry name" value="CMP_dCMP_dom"/>
</dbReference>
<dbReference type="InterPro" id="IPR016193">
    <property type="entry name" value="Cytidine_deaminase-like"/>
</dbReference>
<comment type="cofactor">
    <cofactor evidence="6">
        <name>Zn(2+)</name>
        <dbReference type="ChEBI" id="CHEBI:29105"/>
    </cofactor>
    <text evidence="6">Binds 1 zinc ion per subunit.</text>
</comment>
<protein>
    <recommendedName>
        <fullName evidence="6">tRNA-specific adenosine deaminase</fullName>
        <ecNumber evidence="6">3.5.4.33</ecNumber>
    </recommendedName>
</protein>